<organism evidence="1 2">
    <name type="scientific">Panagrolaimus sp. PS1159</name>
    <dbReference type="NCBI Taxonomy" id="55785"/>
    <lineage>
        <taxon>Eukaryota</taxon>
        <taxon>Metazoa</taxon>
        <taxon>Ecdysozoa</taxon>
        <taxon>Nematoda</taxon>
        <taxon>Chromadorea</taxon>
        <taxon>Rhabditida</taxon>
        <taxon>Tylenchina</taxon>
        <taxon>Panagrolaimomorpha</taxon>
        <taxon>Panagrolaimoidea</taxon>
        <taxon>Panagrolaimidae</taxon>
        <taxon>Panagrolaimus</taxon>
    </lineage>
</organism>
<sequence>MDDDSVSQDASQSEEIELHISKPKTQFARKGTGGVAPIYAEEVKMTKVQRTYEQLSFSNPGKQFADIGLDFRGGRRREVAEKQRTKKVKPHYDGKGYFIHPEFKEPIKMCDCLRQDCPGCFPKCRKCTSKLCGPICQTNRNTIPIQISVNGLGGLIRNNPLVNEKGKKKKQKVSNEEEEDEDDQEYSQPSTEEEEETDDPNFDPKDPDFTPLVFGMIHVPALPGTPKSKLSLNAIDEVVKDEAEIYKKCGVDGIILENMHDLPYSMSKDVGPEIVAAMTRFSISAAKIFKSSKLPSLMGIQILAGANCQALSVAAAAELDFIRAECFVFAHVADEGFMQGNAAKLMRFRRNICAENIAVITDIKKKHSSHAITADVSIGEMAHATEFFLGDGVILTGNATGQPANVHDIKEVRQHSSLPVFIGSGITSNNAKDFKLADGFIVGSHFKTHGKWQESLDPEIIKSFMHQILPFKK</sequence>
<reference evidence="2" key="1">
    <citation type="submission" date="2022-11" db="UniProtKB">
        <authorList>
            <consortium name="WormBaseParasite"/>
        </authorList>
    </citation>
    <scope>IDENTIFICATION</scope>
</reference>
<evidence type="ECO:0000313" key="1">
    <source>
        <dbReference type="Proteomes" id="UP000887580"/>
    </source>
</evidence>
<evidence type="ECO:0000313" key="2">
    <source>
        <dbReference type="WBParaSite" id="PS1159_v2.g13316.t1"/>
    </source>
</evidence>
<proteinExistence type="predicted"/>
<dbReference type="WBParaSite" id="PS1159_v2.g13316.t1">
    <property type="protein sequence ID" value="PS1159_v2.g13316.t1"/>
    <property type="gene ID" value="PS1159_v2.g13316"/>
</dbReference>
<accession>A0AC35F303</accession>
<dbReference type="Proteomes" id="UP000887580">
    <property type="component" value="Unplaced"/>
</dbReference>
<name>A0AC35F303_9BILA</name>
<protein>
    <submittedName>
        <fullName evidence="2">ARF7 effector protein C-terminal domain-containing protein</fullName>
    </submittedName>
</protein>